<dbReference type="RefSeq" id="XP_001305523.1">
    <property type="nucleotide sequence ID" value="XM_001305522.1"/>
</dbReference>
<dbReference type="GO" id="GO:0003723">
    <property type="term" value="F:RNA binding"/>
    <property type="evidence" value="ECO:0007669"/>
    <property type="project" value="InterPro"/>
</dbReference>
<dbReference type="InterPro" id="IPR005147">
    <property type="entry name" value="tRNA_synthase_B5-dom"/>
</dbReference>
<dbReference type="PANTHER" id="PTHR10947:SF0">
    <property type="entry name" value="PHENYLALANINE--TRNA LIGASE BETA SUBUNIT"/>
    <property type="match status" value="1"/>
</dbReference>
<keyword evidence="8" id="KW-0479">Metal-binding</keyword>
<evidence type="ECO:0000256" key="15">
    <source>
        <dbReference type="ARBA" id="ARBA00049255"/>
    </source>
</evidence>
<keyword evidence="7" id="KW-0436">Ligase</keyword>
<dbReference type="KEGG" id="tva:4750306"/>
<dbReference type="FunFam" id="3.50.40.10:FF:000002">
    <property type="entry name" value="phenylalanine--tRNA ligase beta subunit"/>
    <property type="match status" value="1"/>
</dbReference>
<dbReference type="GO" id="GO:0009328">
    <property type="term" value="C:phenylalanine-tRNA ligase complex"/>
    <property type="evidence" value="ECO:0000318"/>
    <property type="project" value="GO_Central"/>
</dbReference>
<dbReference type="InterPro" id="IPR041616">
    <property type="entry name" value="PheRS_beta_core"/>
</dbReference>
<dbReference type="GO" id="GO:0006432">
    <property type="term" value="P:phenylalanyl-tRNA aminoacylation"/>
    <property type="evidence" value="ECO:0000318"/>
    <property type="project" value="GO_Central"/>
</dbReference>
<dbReference type="InterPro" id="IPR040659">
    <property type="entry name" value="PhetRS_B1"/>
</dbReference>
<evidence type="ECO:0000256" key="7">
    <source>
        <dbReference type="ARBA" id="ARBA00022598"/>
    </source>
</evidence>
<dbReference type="Pfam" id="PF18262">
    <property type="entry name" value="PhetRS_B1"/>
    <property type="match status" value="1"/>
</dbReference>
<dbReference type="VEuPathDB" id="TrichDB:TVAGG3_0388650"/>
<reference evidence="17" key="1">
    <citation type="submission" date="2006-10" db="EMBL/GenBank/DDBJ databases">
        <authorList>
            <person name="Amadeo P."/>
            <person name="Zhao Q."/>
            <person name="Wortman J."/>
            <person name="Fraser-Liggett C."/>
            <person name="Carlton J."/>
        </authorList>
    </citation>
    <scope>NUCLEOTIDE SEQUENCE</scope>
    <source>
        <strain evidence="17">G3</strain>
    </source>
</reference>
<dbReference type="SMART" id="SM00874">
    <property type="entry name" value="B5"/>
    <property type="match status" value="1"/>
</dbReference>
<keyword evidence="9" id="KW-0547">Nucleotide-binding</keyword>
<dbReference type="EMBL" id="DS113958">
    <property type="protein sequence ID" value="EAX92593.1"/>
    <property type="molecule type" value="Genomic_DNA"/>
</dbReference>
<dbReference type="NCBIfam" id="TIGR00471">
    <property type="entry name" value="pheT_arch"/>
    <property type="match status" value="1"/>
</dbReference>
<dbReference type="STRING" id="5722.A2FR77"/>
<dbReference type="InterPro" id="IPR045864">
    <property type="entry name" value="aa-tRNA-synth_II/BPL/LPL"/>
</dbReference>
<evidence type="ECO:0000256" key="1">
    <source>
        <dbReference type="ARBA" id="ARBA00001946"/>
    </source>
</evidence>
<dbReference type="Pfam" id="PF03483">
    <property type="entry name" value="B3_4"/>
    <property type="match status" value="1"/>
</dbReference>
<name>A2FR77_TRIV3</name>
<accession>A2FR77</accession>
<evidence type="ECO:0000256" key="11">
    <source>
        <dbReference type="ARBA" id="ARBA00022842"/>
    </source>
</evidence>
<dbReference type="FunCoup" id="A2FR77">
    <property type="interactions" value="844"/>
</dbReference>
<dbReference type="InterPro" id="IPR020825">
    <property type="entry name" value="Phe-tRNA_synthase-like_B3/B4"/>
</dbReference>
<organism evidence="17 18">
    <name type="scientific">Trichomonas vaginalis (strain ATCC PRA-98 / G3)</name>
    <dbReference type="NCBI Taxonomy" id="412133"/>
    <lineage>
        <taxon>Eukaryota</taxon>
        <taxon>Metamonada</taxon>
        <taxon>Parabasalia</taxon>
        <taxon>Trichomonadida</taxon>
        <taxon>Trichomonadidae</taxon>
        <taxon>Trichomonas</taxon>
    </lineage>
</organism>
<keyword evidence="12" id="KW-0648">Protein biosynthesis</keyword>
<proteinExistence type="inferred from homology"/>
<comment type="similarity">
    <text evidence="3">Belongs to the phenylalanyl-tRNA synthetase beta subunit family. Type 2 subfamily.</text>
</comment>
<evidence type="ECO:0000256" key="10">
    <source>
        <dbReference type="ARBA" id="ARBA00022840"/>
    </source>
</evidence>
<evidence type="ECO:0000256" key="13">
    <source>
        <dbReference type="ARBA" id="ARBA00023146"/>
    </source>
</evidence>
<dbReference type="Pfam" id="PF03484">
    <property type="entry name" value="B5"/>
    <property type="match status" value="1"/>
</dbReference>
<comment type="catalytic activity">
    <reaction evidence="15">
        <text>tRNA(Phe) + L-phenylalanine + ATP = L-phenylalanyl-tRNA(Phe) + AMP + diphosphate + H(+)</text>
        <dbReference type="Rhea" id="RHEA:19413"/>
        <dbReference type="Rhea" id="RHEA-COMP:9668"/>
        <dbReference type="Rhea" id="RHEA-COMP:9699"/>
        <dbReference type="ChEBI" id="CHEBI:15378"/>
        <dbReference type="ChEBI" id="CHEBI:30616"/>
        <dbReference type="ChEBI" id="CHEBI:33019"/>
        <dbReference type="ChEBI" id="CHEBI:58095"/>
        <dbReference type="ChEBI" id="CHEBI:78442"/>
        <dbReference type="ChEBI" id="CHEBI:78531"/>
        <dbReference type="ChEBI" id="CHEBI:456215"/>
        <dbReference type="EC" id="6.1.1.20"/>
    </reaction>
</comment>
<evidence type="ECO:0000256" key="9">
    <source>
        <dbReference type="ARBA" id="ARBA00022741"/>
    </source>
</evidence>
<dbReference type="SUPFAM" id="SSF55681">
    <property type="entry name" value="Class II aaRS and biotin synthetases"/>
    <property type="match status" value="1"/>
</dbReference>
<dbReference type="GO" id="GO:0004826">
    <property type="term" value="F:phenylalanine-tRNA ligase activity"/>
    <property type="evidence" value="ECO:0007669"/>
    <property type="project" value="UniProtKB-EC"/>
</dbReference>
<dbReference type="Pfam" id="PF17759">
    <property type="entry name" value="tRNA_synthFbeta"/>
    <property type="match status" value="1"/>
</dbReference>
<keyword evidence="10" id="KW-0067">ATP-binding</keyword>
<gene>
    <name evidence="17" type="ORF">TVAG_496270</name>
</gene>
<dbReference type="InterPro" id="IPR045060">
    <property type="entry name" value="Phe-tRNA-ligase_IIc_bsu"/>
</dbReference>
<evidence type="ECO:0000256" key="5">
    <source>
        <dbReference type="ARBA" id="ARBA00017032"/>
    </source>
</evidence>
<dbReference type="Proteomes" id="UP000001542">
    <property type="component" value="Unassembled WGS sequence"/>
</dbReference>
<dbReference type="SMART" id="SM00873">
    <property type="entry name" value="B3_4"/>
    <property type="match status" value="1"/>
</dbReference>
<evidence type="ECO:0000256" key="14">
    <source>
        <dbReference type="ARBA" id="ARBA00033189"/>
    </source>
</evidence>
<evidence type="ECO:0000259" key="16">
    <source>
        <dbReference type="PROSITE" id="PS51483"/>
    </source>
</evidence>
<dbReference type="FunFam" id="3.30.56.10:FF:000012">
    <property type="entry name" value="Phenylalanine-tRNA ligase, beta subunit"/>
    <property type="match status" value="1"/>
</dbReference>
<dbReference type="InterPro" id="IPR005146">
    <property type="entry name" value="B3/B4_tRNA-bd"/>
</dbReference>
<evidence type="ECO:0000313" key="18">
    <source>
        <dbReference type="Proteomes" id="UP000001542"/>
    </source>
</evidence>
<evidence type="ECO:0000256" key="3">
    <source>
        <dbReference type="ARBA" id="ARBA00007438"/>
    </source>
</evidence>
<keyword evidence="6" id="KW-0963">Cytoplasm</keyword>
<keyword evidence="11" id="KW-0460">Magnesium</keyword>
<dbReference type="eggNOG" id="KOG2472">
    <property type="taxonomic scope" value="Eukaryota"/>
</dbReference>
<evidence type="ECO:0000256" key="2">
    <source>
        <dbReference type="ARBA" id="ARBA00004496"/>
    </source>
</evidence>
<dbReference type="InterPro" id="IPR004531">
    <property type="entry name" value="Phe-tRNA-synth_IIc_bsu_arc_euk"/>
</dbReference>
<evidence type="ECO:0000256" key="4">
    <source>
        <dbReference type="ARBA" id="ARBA00012814"/>
    </source>
</evidence>
<dbReference type="VEuPathDB" id="TrichDB:TVAG_496270"/>
<dbReference type="OrthoDB" id="1698572at2759"/>
<evidence type="ECO:0000313" key="17">
    <source>
        <dbReference type="EMBL" id="EAX92593.1"/>
    </source>
</evidence>
<evidence type="ECO:0000256" key="12">
    <source>
        <dbReference type="ARBA" id="ARBA00022917"/>
    </source>
</evidence>
<comment type="cofactor">
    <cofactor evidence="1">
        <name>Mg(2+)</name>
        <dbReference type="ChEBI" id="CHEBI:18420"/>
    </cofactor>
</comment>
<dbReference type="Gene3D" id="3.30.930.10">
    <property type="entry name" value="Bira Bifunctional Protein, Domain 2"/>
    <property type="match status" value="1"/>
</dbReference>
<dbReference type="Gene3D" id="3.50.40.10">
    <property type="entry name" value="Phenylalanyl-trna Synthetase, Chain B, domain 3"/>
    <property type="match status" value="1"/>
</dbReference>
<dbReference type="GO" id="GO:0000287">
    <property type="term" value="F:magnesium ion binding"/>
    <property type="evidence" value="ECO:0007669"/>
    <property type="project" value="InterPro"/>
</dbReference>
<dbReference type="OMA" id="FPGRCAN"/>
<dbReference type="Gene3D" id="3.30.56.10">
    <property type="match status" value="2"/>
</dbReference>
<dbReference type="SUPFAM" id="SSF46955">
    <property type="entry name" value="Putative DNA-binding domain"/>
    <property type="match status" value="2"/>
</dbReference>
<dbReference type="AlphaFoldDB" id="A2FR77"/>
<reference evidence="17" key="2">
    <citation type="journal article" date="2007" name="Science">
        <title>Draft genome sequence of the sexually transmitted pathogen Trichomonas vaginalis.</title>
        <authorList>
            <person name="Carlton J.M."/>
            <person name="Hirt R.P."/>
            <person name="Silva J.C."/>
            <person name="Delcher A.L."/>
            <person name="Schatz M."/>
            <person name="Zhao Q."/>
            <person name="Wortman J.R."/>
            <person name="Bidwell S.L."/>
            <person name="Alsmark U.C.M."/>
            <person name="Besteiro S."/>
            <person name="Sicheritz-Ponten T."/>
            <person name="Noel C.J."/>
            <person name="Dacks J.B."/>
            <person name="Foster P.G."/>
            <person name="Simillion C."/>
            <person name="Van de Peer Y."/>
            <person name="Miranda-Saavedra D."/>
            <person name="Barton G.J."/>
            <person name="Westrop G.D."/>
            <person name="Mueller S."/>
            <person name="Dessi D."/>
            <person name="Fiori P.L."/>
            <person name="Ren Q."/>
            <person name="Paulsen I."/>
            <person name="Zhang H."/>
            <person name="Bastida-Corcuera F.D."/>
            <person name="Simoes-Barbosa A."/>
            <person name="Brown M.T."/>
            <person name="Hayes R.D."/>
            <person name="Mukherjee M."/>
            <person name="Okumura C.Y."/>
            <person name="Schneider R."/>
            <person name="Smith A.J."/>
            <person name="Vanacova S."/>
            <person name="Villalvazo M."/>
            <person name="Haas B.J."/>
            <person name="Pertea M."/>
            <person name="Feldblyum T.V."/>
            <person name="Utterback T.R."/>
            <person name="Shu C.L."/>
            <person name="Osoegawa K."/>
            <person name="de Jong P.J."/>
            <person name="Hrdy I."/>
            <person name="Horvathova L."/>
            <person name="Zubacova Z."/>
            <person name="Dolezal P."/>
            <person name="Malik S.B."/>
            <person name="Logsdon J.M. Jr."/>
            <person name="Henze K."/>
            <person name="Gupta A."/>
            <person name="Wang C.C."/>
            <person name="Dunne R.L."/>
            <person name="Upcroft J.A."/>
            <person name="Upcroft P."/>
            <person name="White O."/>
            <person name="Salzberg S.L."/>
            <person name="Tang P."/>
            <person name="Chiu C.-H."/>
            <person name="Lee Y.-S."/>
            <person name="Embley T.M."/>
            <person name="Coombs G.H."/>
            <person name="Mottram J.C."/>
            <person name="Tachezy J."/>
            <person name="Fraser-Liggett C.M."/>
            <person name="Johnson P.J."/>
        </authorList>
    </citation>
    <scope>NUCLEOTIDE SEQUENCE [LARGE SCALE GENOMIC DNA]</scope>
    <source>
        <strain evidence="17">G3</strain>
    </source>
</reference>
<protein>
    <recommendedName>
        <fullName evidence="5">Phenylalanine--tRNA ligase beta subunit</fullName>
        <ecNumber evidence="4">6.1.1.20</ecNumber>
    </recommendedName>
    <alternativeName>
        <fullName evidence="14">Phenylalanyl-tRNA synthetase beta subunit</fullName>
    </alternativeName>
</protein>
<feature type="domain" description="B5" evidence="16">
    <location>
        <begin position="282"/>
        <end position="359"/>
    </location>
</feature>
<evidence type="ECO:0000256" key="6">
    <source>
        <dbReference type="ARBA" id="ARBA00022490"/>
    </source>
</evidence>
<dbReference type="PROSITE" id="PS51483">
    <property type="entry name" value="B5"/>
    <property type="match status" value="1"/>
</dbReference>
<keyword evidence="13" id="KW-0030">Aminoacyl-tRNA synthetase</keyword>
<dbReference type="PANTHER" id="PTHR10947">
    <property type="entry name" value="PHENYLALANYL-TRNA SYNTHETASE BETA CHAIN AND LEUCINE-RICH REPEAT-CONTAINING PROTEIN 47"/>
    <property type="match status" value="1"/>
</dbReference>
<dbReference type="SMR" id="A2FR77"/>
<dbReference type="InParanoid" id="A2FR77"/>
<sequence length="581" mass="65713">MPTVAIRPNRLYELMGVEPMTKEQISKLLMNFGLELDDETEEEGILYYKIDCPANRPDLLSVEGLAENLKCFQGKSHPEYKILPPQVSIRVDESVKNVRPFLVSAVIRGITFTDESLKSFIDFQDKLHMNLCRRRTLASIGTHDLDTVEAPFAYTAEKPEDIVFVPLTGGPEVNGRQLYEHLKEHQQLSKYLPLLDPFDTWPVVRDAKGRVMSLPPIINSDLSKITVNTRNVFIECTATDLTRAMTAVILLCTAFSIYCDDKYSLEQVKVQVDGKDLIYPTFDYITFDVDTAYIHTITSVRDLTEDKIIELLHKMQLKGEKLGDGKLRVTVPPTRSDVLHPCDIAEDVAIAYGYNAINDLPENRKAISSGRPLSMNEYVDRLSKEFAAALWDQILTFSLCSRKECYSMLNLEDDGKAAVLKNAKTIDFEIVRTSLLGGLLKVNKKILSQPNLKNILPLRLFECSDVVLCDSKDENNARNEKRLAATICDVKSRFQDLHGLLERFLILNGQDAIENTKLVRQDCPTCIPGQRAAIMYHGQEVGWIGVIHPSVLINFDMTKPVVAFELQVKPYFDIKHGHKTN</sequence>
<dbReference type="EC" id="6.1.1.20" evidence="4"/>
<evidence type="ECO:0000256" key="8">
    <source>
        <dbReference type="ARBA" id="ARBA00022723"/>
    </source>
</evidence>
<dbReference type="InterPro" id="IPR009061">
    <property type="entry name" value="DNA-bd_dom_put_sf"/>
</dbReference>
<dbReference type="GO" id="GO:0005524">
    <property type="term" value="F:ATP binding"/>
    <property type="evidence" value="ECO:0007669"/>
    <property type="project" value="UniProtKB-KW"/>
</dbReference>
<keyword evidence="18" id="KW-1185">Reference proteome</keyword>
<comment type="subcellular location">
    <subcellularLocation>
        <location evidence="2">Cytoplasm</location>
    </subcellularLocation>
</comment>